<sequence length="736" mass="84626">MEPTCHEDKKFQSSWKLSPSSSGPARKVSPVNPYNRPAFARTWPKWLRPDDDVDDSEGDVVSGLPEFECGVFANSCMAACSCCPREAPEQEQEARTRGCCREDWARKAAYRKIKERVAAAVKRHKVFLIRGELPRLKEALEARGWVQKYESTKTRMLPYGAVTNLETRSLSDITRADGTLNERAVIFALLRDKQPDFIWDCRNDFVEWHRGLSNCVLLNKYQRPFVYTSKLGMARSLEDAYWLYEENVSDVLFPRSYNPAENQRAFLEDFRLTAAAGLLKWFVREMSVAEEPSILASDSKRRTIPIARLDFAVDRCEEFVVIATHEDIDVEADNQPTEREWDVFLEDYTAALHQGAGIESSSEGSERVQRCLENAVATLEKLKTVDPQYAMSGMRGIWILKPSDLCCGNGIVISHDLADILRKVAEKPKDYYIVQKYIECPLLVKETKFDIRLWYLVTSTFPLTIWIFKNKKHTLTAQMSGGRPEYVLKTSWGCFFILRMSLGRPQENMCYLEKYDDERRRRQRRRQDSPEEPASRSLRDQGWDCEKLNEYLKSIGHKGEPYRDLIYPKMAQAVVMMMLTAQDHMERRRCSFELYGADFVVTEDLSVWLIEINTNPRMHPPSSRTTKRLYSSVLDSLVKVIMDAPPVDACADTGDFSLLYKQHVADFQPYLGPCLFVAGESMTLHEQPQKERRTNICGPWSKQRAKTAPPMIPRSREPNVVDLIDHLNAARCTAAN</sequence>
<keyword evidence="10" id="KW-1185">Reference proteome</keyword>
<dbReference type="AlphaFoldDB" id="E2BLH7"/>
<dbReference type="GO" id="GO:0005930">
    <property type="term" value="C:axoneme"/>
    <property type="evidence" value="ECO:0007669"/>
    <property type="project" value="TreeGrafter"/>
</dbReference>
<accession>E2BLH7</accession>
<evidence type="ECO:0000259" key="8">
    <source>
        <dbReference type="PROSITE" id="PS50975"/>
    </source>
</evidence>
<dbReference type="GO" id="GO:0003341">
    <property type="term" value="P:cilium movement"/>
    <property type="evidence" value="ECO:0007669"/>
    <property type="project" value="TreeGrafter"/>
</dbReference>
<feature type="compositionally biased region" description="Basic and acidic residues" evidence="7">
    <location>
        <begin position="1"/>
        <end position="11"/>
    </location>
</feature>
<dbReference type="STRING" id="610380.E2BLH7"/>
<proteinExistence type="predicted"/>
<comment type="subcellular location">
    <subcellularLocation>
        <location evidence="1">Cytoplasm</location>
    </subcellularLocation>
</comment>
<dbReference type="PROSITE" id="PS50975">
    <property type="entry name" value="ATP_GRASP"/>
    <property type="match status" value="1"/>
</dbReference>
<feature type="compositionally biased region" description="Low complexity" evidence="7">
    <location>
        <begin position="13"/>
        <end position="22"/>
    </location>
</feature>
<evidence type="ECO:0000256" key="1">
    <source>
        <dbReference type="ARBA" id="ARBA00004496"/>
    </source>
</evidence>
<feature type="domain" description="ATP-grasp" evidence="8">
    <location>
        <begin position="597"/>
        <end position="642"/>
    </location>
</feature>
<gene>
    <name evidence="9" type="ORF">EAI_07825</name>
</gene>
<dbReference type="InterPro" id="IPR051437">
    <property type="entry name" value="TTLL_monoglycylase"/>
</dbReference>
<reference evidence="9 10" key="1">
    <citation type="journal article" date="2010" name="Science">
        <title>Genomic comparison of the ants Camponotus floridanus and Harpegnathos saltator.</title>
        <authorList>
            <person name="Bonasio R."/>
            <person name="Zhang G."/>
            <person name="Ye C."/>
            <person name="Mutti N.S."/>
            <person name="Fang X."/>
            <person name="Qin N."/>
            <person name="Donahue G."/>
            <person name="Yang P."/>
            <person name="Li Q."/>
            <person name="Li C."/>
            <person name="Zhang P."/>
            <person name="Huang Z."/>
            <person name="Berger S.L."/>
            <person name="Reinberg D."/>
            <person name="Wang J."/>
            <person name="Liebig J."/>
        </authorList>
    </citation>
    <scope>NUCLEOTIDE SEQUENCE [LARGE SCALE GENOMIC DNA]</scope>
    <source>
        <strain evidence="9 10">R22 G/1</strain>
    </source>
</reference>
<evidence type="ECO:0000256" key="6">
    <source>
        <dbReference type="PROSITE-ProRule" id="PRU00409"/>
    </source>
</evidence>
<evidence type="ECO:0000256" key="2">
    <source>
        <dbReference type="ARBA" id="ARBA00022490"/>
    </source>
</evidence>
<evidence type="ECO:0000313" key="10">
    <source>
        <dbReference type="Proteomes" id="UP000008237"/>
    </source>
</evidence>
<name>E2BLH7_HARSA</name>
<dbReference type="GO" id="GO:0070736">
    <property type="term" value="F:protein-glycine ligase activity, initiating"/>
    <property type="evidence" value="ECO:0007669"/>
    <property type="project" value="TreeGrafter"/>
</dbReference>
<evidence type="ECO:0000256" key="7">
    <source>
        <dbReference type="SAM" id="MobiDB-lite"/>
    </source>
</evidence>
<dbReference type="SUPFAM" id="SSF56059">
    <property type="entry name" value="Glutathione synthetase ATP-binding domain-like"/>
    <property type="match status" value="1"/>
</dbReference>
<dbReference type="OrthoDB" id="7544495at2759"/>
<dbReference type="InParanoid" id="E2BLH7"/>
<dbReference type="OMA" id="RISICFR"/>
<keyword evidence="3 9" id="KW-0436">Ligase</keyword>
<dbReference type="Gene3D" id="3.30.470.20">
    <property type="entry name" value="ATP-grasp fold, B domain"/>
    <property type="match status" value="1"/>
</dbReference>
<dbReference type="Proteomes" id="UP000008237">
    <property type="component" value="Unassembled WGS sequence"/>
</dbReference>
<dbReference type="PROSITE" id="PS51221">
    <property type="entry name" value="TTL"/>
    <property type="match status" value="1"/>
</dbReference>
<dbReference type="Pfam" id="PF03133">
    <property type="entry name" value="TTL"/>
    <property type="match status" value="2"/>
</dbReference>
<dbReference type="PANTHER" id="PTHR45870">
    <property type="entry name" value="TUBULIN MONOGLYCYLASE TTLL3"/>
    <property type="match status" value="1"/>
</dbReference>
<organism evidence="10">
    <name type="scientific">Harpegnathos saltator</name>
    <name type="common">Jerdon's jumping ant</name>
    <dbReference type="NCBI Taxonomy" id="610380"/>
    <lineage>
        <taxon>Eukaryota</taxon>
        <taxon>Metazoa</taxon>
        <taxon>Ecdysozoa</taxon>
        <taxon>Arthropoda</taxon>
        <taxon>Hexapoda</taxon>
        <taxon>Insecta</taxon>
        <taxon>Pterygota</taxon>
        <taxon>Neoptera</taxon>
        <taxon>Endopterygota</taxon>
        <taxon>Hymenoptera</taxon>
        <taxon>Apocrita</taxon>
        <taxon>Aculeata</taxon>
        <taxon>Formicoidea</taxon>
        <taxon>Formicidae</taxon>
        <taxon>Ponerinae</taxon>
        <taxon>Ponerini</taxon>
        <taxon>Harpegnathos</taxon>
    </lineage>
</organism>
<dbReference type="InterPro" id="IPR011761">
    <property type="entry name" value="ATP-grasp"/>
</dbReference>
<keyword evidence="4 6" id="KW-0547">Nucleotide-binding</keyword>
<dbReference type="GO" id="GO:0005524">
    <property type="term" value="F:ATP binding"/>
    <property type="evidence" value="ECO:0007669"/>
    <property type="project" value="UniProtKB-UniRule"/>
</dbReference>
<dbReference type="GO" id="GO:0046872">
    <property type="term" value="F:metal ion binding"/>
    <property type="evidence" value="ECO:0007669"/>
    <property type="project" value="InterPro"/>
</dbReference>
<keyword evidence="2" id="KW-0963">Cytoplasm</keyword>
<dbReference type="EMBL" id="GL449025">
    <property type="protein sequence ID" value="EFN83445.1"/>
    <property type="molecule type" value="Genomic_DNA"/>
</dbReference>
<dbReference type="PANTHER" id="PTHR45870:SF2">
    <property type="entry name" value="TUBULIN MONOGLYCYLASE TTLL3"/>
    <property type="match status" value="1"/>
</dbReference>
<feature type="region of interest" description="Disordered" evidence="7">
    <location>
        <begin position="1"/>
        <end position="37"/>
    </location>
</feature>
<dbReference type="GO" id="GO:0060271">
    <property type="term" value="P:cilium assembly"/>
    <property type="evidence" value="ECO:0007669"/>
    <property type="project" value="TreeGrafter"/>
</dbReference>
<dbReference type="InterPro" id="IPR004344">
    <property type="entry name" value="TTL/TTLL_fam"/>
</dbReference>
<protein>
    <submittedName>
        <fullName evidence="9">Tubulin--tyrosine ligase-like protein 8</fullName>
    </submittedName>
</protein>
<evidence type="ECO:0000313" key="9">
    <source>
        <dbReference type="EMBL" id="EFN83445.1"/>
    </source>
</evidence>
<evidence type="ECO:0000256" key="5">
    <source>
        <dbReference type="ARBA" id="ARBA00022840"/>
    </source>
</evidence>
<evidence type="ECO:0000256" key="3">
    <source>
        <dbReference type="ARBA" id="ARBA00022598"/>
    </source>
</evidence>
<dbReference type="GO" id="GO:0015630">
    <property type="term" value="C:microtubule cytoskeleton"/>
    <property type="evidence" value="ECO:0007669"/>
    <property type="project" value="TreeGrafter"/>
</dbReference>
<keyword evidence="5 6" id="KW-0067">ATP-binding</keyword>
<evidence type="ECO:0000256" key="4">
    <source>
        <dbReference type="ARBA" id="ARBA00022741"/>
    </source>
</evidence>